<reference evidence="3" key="1">
    <citation type="journal article" date="2014" name="Front. Microbiol.">
        <title>High frequency of phylogenetically diverse reductive dehalogenase-homologous genes in deep subseafloor sedimentary metagenomes.</title>
        <authorList>
            <person name="Kawai M."/>
            <person name="Futagami T."/>
            <person name="Toyoda A."/>
            <person name="Takaki Y."/>
            <person name="Nishi S."/>
            <person name="Hori S."/>
            <person name="Arai W."/>
            <person name="Tsubouchi T."/>
            <person name="Morono Y."/>
            <person name="Uchiyama I."/>
            <person name="Ito T."/>
            <person name="Fujiyama A."/>
            <person name="Inagaki F."/>
            <person name="Takami H."/>
        </authorList>
    </citation>
    <scope>NUCLEOTIDE SEQUENCE</scope>
    <source>
        <strain evidence="3">Expedition CK06-06</strain>
    </source>
</reference>
<comment type="caution">
    <text evidence="3">The sequence shown here is derived from an EMBL/GenBank/DDBJ whole genome shotgun (WGS) entry which is preliminary data.</text>
</comment>
<evidence type="ECO:0000256" key="1">
    <source>
        <dbReference type="ARBA" id="ARBA00006484"/>
    </source>
</evidence>
<name>X0SXM5_9ZZZZ</name>
<dbReference type="PRINTS" id="PR00080">
    <property type="entry name" value="SDRFAMILY"/>
</dbReference>
<organism evidence="3">
    <name type="scientific">marine sediment metagenome</name>
    <dbReference type="NCBI Taxonomy" id="412755"/>
    <lineage>
        <taxon>unclassified sequences</taxon>
        <taxon>metagenomes</taxon>
        <taxon>ecological metagenomes</taxon>
    </lineage>
</organism>
<dbReference type="AlphaFoldDB" id="X0SXM5"/>
<gene>
    <name evidence="3" type="ORF">S01H1_07356</name>
</gene>
<dbReference type="SUPFAM" id="SSF51735">
    <property type="entry name" value="NAD(P)-binding Rossmann-fold domains"/>
    <property type="match status" value="1"/>
</dbReference>
<dbReference type="InterPro" id="IPR002347">
    <property type="entry name" value="SDR_fam"/>
</dbReference>
<dbReference type="PRINTS" id="PR00081">
    <property type="entry name" value="GDHRDH"/>
</dbReference>
<dbReference type="PROSITE" id="PS00061">
    <property type="entry name" value="ADH_SHORT"/>
    <property type="match status" value="1"/>
</dbReference>
<evidence type="ECO:0000256" key="2">
    <source>
        <dbReference type="ARBA" id="ARBA00023002"/>
    </source>
</evidence>
<comment type="similarity">
    <text evidence="1">Belongs to the short-chain dehydrogenases/reductases (SDR) family.</text>
</comment>
<evidence type="ECO:0000313" key="3">
    <source>
        <dbReference type="EMBL" id="GAF68545.1"/>
    </source>
</evidence>
<dbReference type="EMBL" id="BARS01003797">
    <property type="protein sequence ID" value="GAF68545.1"/>
    <property type="molecule type" value="Genomic_DNA"/>
</dbReference>
<protein>
    <recommendedName>
        <fullName evidence="4">Short-chain dehydrogenase/reductase SDR</fullName>
    </recommendedName>
</protein>
<dbReference type="PANTHER" id="PTHR42760:SF37">
    <property type="entry name" value="CLAVALDEHYDE DEHYDROGENASE"/>
    <property type="match status" value="1"/>
</dbReference>
<dbReference type="PANTHER" id="PTHR42760">
    <property type="entry name" value="SHORT-CHAIN DEHYDROGENASES/REDUCTASES FAMILY MEMBER"/>
    <property type="match status" value="1"/>
</dbReference>
<dbReference type="InterPro" id="IPR020904">
    <property type="entry name" value="Sc_DH/Rdtase_CS"/>
</dbReference>
<dbReference type="Gene3D" id="3.40.50.720">
    <property type="entry name" value="NAD(P)-binding Rossmann-like Domain"/>
    <property type="match status" value="1"/>
</dbReference>
<accession>X0SXM5</accession>
<proteinExistence type="inferred from homology"/>
<dbReference type="InterPro" id="IPR036291">
    <property type="entry name" value="NAD(P)-bd_dom_sf"/>
</dbReference>
<sequence length="210" mass="22960">MPTDIKEWDQVRSTVDVVLDRYGRIDALINNAGVAIRKAIMETDDEEWDLVLQTNLKGYFLCCKAVLPSMIEANRGLIVNVSSILGLSGTAEMGAYCSSKFGVIGLTQSLAAELEQTGIKVCAVCPGPTYTDLHRQMVGEDEAKAAMSPERVAQAIVTIITGEIKLPSGEALVVDDQLDYHKDRQFESKTKLPIWSRLAAALSSRKNVKD</sequence>
<dbReference type="Pfam" id="PF00106">
    <property type="entry name" value="adh_short"/>
    <property type="match status" value="1"/>
</dbReference>
<dbReference type="GO" id="GO:0016616">
    <property type="term" value="F:oxidoreductase activity, acting on the CH-OH group of donors, NAD or NADP as acceptor"/>
    <property type="evidence" value="ECO:0007669"/>
    <property type="project" value="TreeGrafter"/>
</dbReference>
<keyword evidence="2" id="KW-0560">Oxidoreductase</keyword>
<dbReference type="CDD" id="cd05233">
    <property type="entry name" value="SDR_c"/>
    <property type="match status" value="1"/>
</dbReference>
<evidence type="ECO:0008006" key="4">
    <source>
        <dbReference type="Google" id="ProtNLM"/>
    </source>
</evidence>